<dbReference type="SUPFAM" id="SSF53850">
    <property type="entry name" value="Periplasmic binding protein-like II"/>
    <property type="match status" value="1"/>
</dbReference>
<gene>
    <name evidence="6" type="ORF">RZN05_15205</name>
</gene>
<dbReference type="Pfam" id="PF03466">
    <property type="entry name" value="LysR_substrate"/>
    <property type="match status" value="1"/>
</dbReference>
<dbReference type="Gene3D" id="1.10.10.10">
    <property type="entry name" value="Winged helix-like DNA-binding domain superfamily/Winged helix DNA-binding domain"/>
    <property type="match status" value="1"/>
</dbReference>
<dbReference type="EMBL" id="JAWJEJ010000001">
    <property type="protein sequence ID" value="MDV3458344.1"/>
    <property type="molecule type" value="Genomic_DNA"/>
</dbReference>
<keyword evidence="4" id="KW-0804">Transcription</keyword>
<evidence type="ECO:0000256" key="4">
    <source>
        <dbReference type="ARBA" id="ARBA00023163"/>
    </source>
</evidence>
<dbReference type="Proteomes" id="UP001273531">
    <property type="component" value="Unassembled WGS sequence"/>
</dbReference>
<dbReference type="SUPFAM" id="SSF46785">
    <property type="entry name" value="Winged helix' DNA-binding domain"/>
    <property type="match status" value="1"/>
</dbReference>
<dbReference type="PROSITE" id="PS50931">
    <property type="entry name" value="HTH_LYSR"/>
    <property type="match status" value="1"/>
</dbReference>
<comment type="caution">
    <text evidence="6">The sequence shown here is derived from an EMBL/GenBank/DDBJ whole genome shotgun (WGS) entry which is preliminary data.</text>
</comment>
<dbReference type="InterPro" id="IPR005119">
    <property type="entry name" value="LysR_subst-bd"/>
</dbReference>
<evidence type="ECO:0000313" key="6">
    <source>
        <dbReference type="EMBL" id="MDV3458344.1"/>
    </source>
</evidence>
<evidence type="ECO:0000256" key="2">
    <source>
        <dbReference type="ARBA" id="ARBA00023015"/>
    </source>
</evidence>
<evidence type="ECO:0000256" key="3">
    <source>
        <dbReference type="ARBA" id="ARBA00023125"/>
    </source>
</evidence>
<dbReference type="PANTHER" id="PTHR30346">
    <property type="entry name" value="TRANSCRIPTIONAL DUAL REGULATOR HCAR-RELATED"/>
    <property type="match status" value="1"/>
</dbReference>
<dbReference type="Pfam" id="PF00126">
    <property type="entry name" value="HTH_1"/>
    <property type="match status" value="1"/>
</dbReference>
<sequence length="298" mass="31850">MAQPDARTLEIFRAVAATGSATRAAQRLNTTQPNVTRAIGMFEKACGFALFDRGRYGMALTPAGEQLLDVVNRNWAGLRSIGKVIAEMRTGPPGTLRAITVPFLAECELPALLGDYLRERPRVAVAIKMATHDFVYFDIETGGSDVGVIVGPPMMGTGLHILPIGESRLALAVPAGHRLAGHALVDFADLHGECFIQLTRPNHIRVTTDAMLARCGAKPALVHEVSTQRTLVELVRHGIGIGLADIGMIHNCAGGVVPVAIDPAAAWPIHLIYNGSRTHSTMLDSFLAWFAERTPGPG</sequence>
<dbReference type="InterPro" id="IPR036390">
    <property type="entry name" value="WH_DNA-bd_sf"/>
</dbReference>
<evidence type="ECO:0000256" key="1">
    <source>
        <dbReference type="ARBA" id="ARBA00009437"/>
    </source>
</evidence>
<evidence type="ECO:0000313" key="7">
    <source>
        <dbReference type="Proteomes" id="UP001273531"/>
    </source>
</evidence>
<evidence type="ECO:0000259" key="5">
    <source>
        <dbReference type="PROSITE" id="PS50931"/>
    </source>
</evidence>
<protein>
    <submittedName>
        <fullName evidence="6">LysR family transcriptional regulator</fullName>
    </submittedName>
</protein>
<reference evidence="6 7" key="1">
    <citation type="submission" date="2023-10" db="EMBL/GenBank/DDBJ databases">
        <title>Sphingomonas sp. HF-S4 16S ribosomal RNA gene Genome sequencing and assembly.</title>
        <authorList>
            <person name="Lee H."/>
        </authorList>
    </citation>
    <scope>NUCLEOTIDE SEQUENCE [LARGE SCALE GENOMIC DNA]</scope>
    <source>
        <strain evidence="6 7">HF-S4</strain>
    </source>
</reference>
<comment type="similarity">
    <text evidence="1">Belongs to the LysR transcriptional regulatory family.</text>
</comment>
<dbReference type="Gene3D" id="3.40.190.290">
    <property type="match status" value="1"/>
</dbReference>
<dbReference type="CDD" id="cd05466">
    <property type="entry name" value="PBP2_LTTR_substrate"/>
    <property type="match status" value="1"/>
</dbReference>
<proteinExistence type="inferred from homology"/>
<keyword evidence="2" id="KW-0805">Transcription regulation</keyword>
<dbReference type="PANTHER" id="PTHR30346:SF0">
    <property type="entry name" value="HCA OPERON TRANSCRIPTIONAL ACTIVATOR HCAR"/>
    <property type="match status" value="1"/>
</dbReference>
<feature type="domain" description="HTH lysR-type" evidence="5">
    <location>
        <begin position="4"/>
        <end position="61"/>
    </location>
</feature>
<dbReference type="InterPro" id="IPR036388">
    <property type="entry name" value="WH-like_DNA-bd_sf"/>
</dbReference>
<dbReference type="RefSeq" id="WP_317227414.1">
    <property type="nucleotide sequence ID" value="NZ_JAWJEJ010000001.1"/>
</dbReference>
<keyword evidence="7" id="KW-1185">Reference proteome</keyword>
<keyword evidence="3" id="KW-0238">DNA-binding</keyword>
<dbReference type="InterPro" id="IPR000847">
    <property type="entry name" value="LysR_HTH_N"/>
</dbReference>
<organism evidence="6 7">
    <name type="scientific">Sphingomonas agrestis</name>
    <dbReference type="NCBI Taxonomy" id="3080540"/>
    <lineage>
        <taxon>Bacteria</taxon>
        <taxon>Pseudomonadati</taxon>
        <taxon>Pseudomonadota</taxon>
        <taxon>Alphaproteobacteria</taxon>
        <taxon>Sphingomonadales</taxon>
        <taxon>Sphingomonadaceae</taxon>
        <taxon>Sphingomonas</taxon>
    </lineage>
</organism>
<accession>A0ABU3YAC4</accession>
<name>A0ABU3YAC4_9SPHN</name>